<evidence type="ECO:0000313" key="1">
    <source>
        <dbReference type="EMBL" id="GAA5810696.1"/>
    </source>
</evidence>
<name>A0ABP9YV14_9FUNG</name>
<sequence length="139" mass="16470">MSLSSSLLSRIPCWLQAEQWWSLWQLSFVNSRTLEFQQSRLDNLRQRLWFHQQKTIESNIIPNKFYLDTEENLISDNEEEDDDDDDSSDLMQDLTFEKKQVTFQSISLLTQMLEQKPNMALKRSQAKLSLDAWFSSTAK</sequence>
<dbReference type="Proteomes" id="UP001473302">
    <property type="component" value="Unassembled WGS sequence"/>
</dbReference>
<protein>
    <submittedName>
        <fullName evidence="1">Uncharacterized protein</fullName>
    </submittedName>
</protein>
<organism evidence="1 2">
    <name type="scientific">Mucor flavus</name>
    <dbReference type="NCBI Taxonomy" id="439312"/>
    <lineage>
        <taxon>Eukaryota</taxon>
        <taxon>Fungi</taxon>
        <taxon>Fungi incertae sedis</taxon>
        <taxon>Mucoromycota</taxon>
        <taxon>Mucoromycotina</taxon>
        <taxon>Mucoromycetes</taxon>
        <taxon>Mucorales</taxon>
        <taxon>Mucorineae</taxon>
        <taxon>Mucoraceae</taxon>
        <taxon>Mucor</taxon>
    </lineage>
</organism>
<gene>
    <name evidence="1" type="ORF">MFLAVUS_004122</name>
</gene>
<reference evidence="1 2" key="1">
    <citation type="submission" date="2024-04" db="EMBL/GenBank/DDBJ databases">
        <title>genome sequences of Mucor flavus KT1a and Helicostylum pulchrum KT1b strains isolated from the surface of a dry-aged beef.</title>
        <authorList>
            <person name="Toyotome T."/>
            <person name="Hosono M."/>
            <person name="Torimaru M."/>
            <person name="Fukuda K."/>
            <person name="Mikami N."/>
        </authorList>
    </citation>
    <scope>NUCLEOTIDE SEQUENCE [LARGE SCALE GENOMIC DNA]</scope>
    <source>
        <strain evidence="1 2">KT1a</strain>
    </source>
</reference>
<accession>A0ABP9YV14</accession>
<dbReference type="EMBL" id="BAABUK010000008">
    <property type="protein sequence ID" value="GAA5810696.1"/>
    <property type="molecule type" value="Genomic_DNA"/>
</dbReference>
<evidence type="ECO:0000313" key="2">
    <source>
        <dbReference type="Proteomes" id="UP001473302"/>
    </source>
</evidence>
<proteinExistence type="predicted"/>
<comment type="caution">
    <text evidence="1">The sequence shown here is derived from an EMBL/GenBank/DDBJ whole genome shotgun (WGS) entry which is preliminary data.</text>
</comment>
<keyword evidence="2" id="KW-1185">Reference proteome</keyword>